<name>A0A4R1Q552_9FIRM</name>
<gene>
    <name evidence="2" type="ORF">EV210_10744</name>
</gene>
<dbReference type="RefSeq" id="WP_132080232.1">
    <property type="nucleotide sequence ID" value="NZ_SLUI01000007.1"/>
</dbReference>
<sequence length="302" mass="33221">MKLLALRKNVFYISGILNIGVIANERDEVLLIDAGLDERTARRVKVVLEECNFQLKGIVITHAHADHFGGACCLAEQLGARIYSSEVEKGVINTPILEAVSLFGGAYPPAELRRKFFYAPKVAVHGTVSPGRAEIEGFPLEVVDLSGHTLGQVGVAVEKVLFCADSIATSGQIHKQGILKHANIEQALQTCERLKFRKELIFVPSHGPVLDTISPLIAENQASINHIVTLILNMTDKPATVEDLLAQICAKKAVTIKSLSQYYVLHLSMLAYLGYLLDHARIAVIYRDNKQFFQRTLPGITQ</sequence>
<keyword evidence="2" id="KW-0378">Hydrolase</keyword>
<dbReference type="EMBL" id="SLUI01000007">
    <property type="protein sequence ID" value="TCL36782.1"/>
    <property type="molecule type" value="Genomic_DNA"/>
</dbReference>
<dbReference type="OrthoDB" id="9761531at2"/>
<dbReference type="InterPro" id="IPR050855">
    <property type="entry name" value="NDM-1-like"/>
</dbReference>
<comment type="caution">
    <text evidence="2">The sequence shown here is derived from an EMBL/GenBank/DDBJ whole genome shotgun (WGS) entry which is preliminary data.</text>
</comment>
<dbReference type="InterPro" id="IPR001279">
    <property type="entry name" value="Metallo-B-lactamas"/>
</dbReference>
<dbReference type="SMART" id="SM00849">
    <property type="entry name" value="Lactamase_B"/>
    <property type="match status" value="1"/>
</dbReference>
<dbReference type="PANTHER" id="PTHR42951:SF14">
    <property type="entry name" value="METALLO-BETA-LACTAMASE SUPERFAMILY PROTEIN"/>
    <property type="match status" value="1"/>
</dbReference>
<evidence type="ECO:0000313" key="3">
    <source>
        <dbReference type="Proteomes" id="UP000295063"/>
    </source>
</evidence>
<protein>
    <submittedName>
        <fullName evidence="2">Glyoxylase-like metal-dependent hydrolase (Beta-lactamase superfamily II)</fullName>
    </submittedName>
</protein>
<feature type="domain" description="Metallo-beta-lactamase" evidence="1">
    <location>
        <begin position="16"/>
        <end position="206"/>
    </location>
</feature>
<dbReference type="AlphaFoldDB" id="A0A4R1Q552"/>
<evidence type="ECO:0000259" key="1">
    <source>
        <dbReference type="SMART" id="SM00849"/>
    </source>
</evidence>
<dbReference type="Proteomes" id="UP000295063">
    <property type="component" value="Unassembled WGS sequence"/>
</dbReference>
<keyword evidence="3" id="KW-1185">Reference proteome</keyword>
<dbReference type="PANTHER" id="PTHR42951">
    <property type="entry name" value="METALLO-BETA-LACTAMASE DOMAIN-CONTAINING"/>
    <property type="match status" value="1"/>
</dbReference>
<dbReference type="GO" id="GO:0016787">
    <property type="term" value="F:hydrolase activity"/>
    <property type="evidence" value="ECO:0007669"/>
    <property type="project" value="UniProtKB-KW"/>
</dbReference>
<dbReference type="SUPFAM" id="SSF56281">
    <property type="entry name" value="Metallo-hydrolase/oxidoreductase"/>
    <property type="match status" value="1"/>
</dbReference>
<evidence type="ECO:0000313" key="2">
    <source>
        <dbReference type="EMBL" id="TCL36782.1"/>
    </source>
</evidence>
<accession>A0A4R1Q552</accession>
<dbReference type="Gene3D" id="3.60.15.10">
    <property type="entry name" value="Ribonuclease Z/Hydroxyacylglutathione hydrolase-like"/>
    <property type="match status" value="1"/>
</dbReference>
<dbReference type="Pfam" id="PF00753">
    <property type="entry name" value="Lactamase_B"/>
    <property type="match status" value="1"/>
</dbReference>
<dbReference type="InterPro" id="IPR036866">
    <property type="entry name" value="RibonucZ/Hydroxyglut_hydro"/>
</dbReference>
<proteinExistence type="predicted"/>
<reference evidence="2 3" key="1">
    <citation type="submission" date="2019-03" db="EMBL/GenBank/DDBJ databases">
        <title>Genomic Encyclopedia of Type Strains, Phase IV (KMG-IV): sequencing the most valuable type-strain genomes for metagenomic binning, comparative biology and taxonomic classification.</title>
        <authorList>
            <person name="Goeker M."/>
        </authorList>
    </citation>
    <scope>NUCLEOTIDE SEQUENCE [LARGE SCALE GENOMIC DNA]</scope>
    <source>
        <strain evidence="2 3">DSM 15969</strain>
    </source>
</reference>
<dbReference type="CDD" id="cd07743">
    <property type="entry name" value="metallo-hydrolase-like_MBL-fold"/>
    <property type="match status" value="1"/>
</dbReference>
<organism evidence="2 3">
    <name type="scientific">Anaerospora hongkongensis</name>
    <dbReference type="NCBI Taxonomy" id="244830"/>
    <lineage>
        <taxon>Bacteria</taxon>
        <taxon>Bacillati</taxon>
        <taxon>Bacillota</taxon>
        <taxon>Negativicutes</taxon>
        <taxon>Selenomonadales</taxon>
        <taxon>Sporomusaceae</taxon>
        <taxon>Anaerospora</taxon>
    </lineage>
</organism>